<feature type="domain" description="MotA/TolQ/ExbB proton channel" evidence="9">
    <location>
        <begin position="121"/>
        <end position="195"/>
    </location>
</feature>
<accession>A0AAE3VDW3</accession>
<evidence type="ECO:0000259" key="9">
    <source>
        <dbReference type="Pfam" id="PF01618"/>
    </source>
</evidence>
<keyword evidence="11" id="KW-1185">Reference proteome</keyword>
<gene>
    <name evidence="10" type="ORF">J3R75_000610</name>
</gene>
<evidence type="ECO:0000256" key="1">
    <source>
        <dbReference type="ARBA" id="ARBA00004651"/>
    </source>
</evidence>
<dbReference type="GO" id="GO:0005886">
    <property type="term" value="C:plasma membrane"/>
    <property type="evidence" value="ECO:0007669"/>
    <property type="project" value="UniProtKB-SubCell"/>
</dbReference>
<evidence type="ECO:0000313" key="10">
    <source>
        <dbReference type="EMBL" id="MDQ0288503.1"/>
    </source>
</evidence>
<keyword evidence="4 8" id="KW-1133">Transmembrane helix</keyword>
<evidence type="ECO:0000256" key="2">
    <source>
        <dbReference type="ARBA" id="ARBA00022475"/>
    </source>
</evidence>
<evidence type="ECO:0000256" key="8">
    <source>
        <dbReference type="SAM" id="Phobius"/>
    </source>
</evidence>
<keyword evidence="6" id="KW-0813">Transport</keyword>
<name>A0AAE3VDW3_9BACT</name>
<evidence type="ECO:0000256" key="6">
    <source>
        <dbReference type="RuleBase" id="RU004057"/>
    </source>
</evidence>
<dbReference type="InterPro" id="IPR002898">
    <property type="entry name" value="MotA_ExbB_proton_chnl"/>
</dbReference>
<evidence type="ECO:0000256" key="3">
    <source>
        <dbReference type="ARBA" id="ARBA00022692"/>
    </source>
</evidence>
<feature type="transmembrane region" description="Helical" evidence="8">
    <location>
        <begin position="116"/>
        <end position="141"/>
    </location>
</feature>
<evidence type="ECO:0000256" key="5">
    <source>
        <dbReference type="ARBA" id="ARBA00023136"/>
    </source>
</evidence>
<keyword evidence="2" id="KW-1003">Cell membrane</keyword>
<keyword evidence="3 8" id="KW-0812">Transmembrane</keyword>
<comment type="similarity">
    <text evidence="6">Belongs to the exbB/tolQ family.</text>
</comment>
<dbReference type="AlphaFoldDB" id="A0AAE3VDW3"/>
<feature type="transmembrane region" description="Helical" evidence="8">
    <location>
        <begin position="20"/>
        <end position="40"/>
    </location>
</feature>
<proteinExistence type="inferred from homology"/>
<dbReference type="InterPro" id="IPR050790">
    <property type="entry name" value="ExbB/TolQ_transport"/>
</dbReference>
<organism evidence="10 11">
    <name type="scientific">Oligosphaera ethanolica</name>
    <dbReference type="NCBI Taxonomy" id="760260"/>
    <lineage>
        <taxon>Bacteria</taxon>
        <taxon>Pseudomonadati</taxon>
        <taxon>Lentisphaerota</taxon>
        <taxon>Oligosphaeria</taxon>
        <taxon>Oligosphaerales</taxon>
        <taxon>Oligosphaeraceae</taxon>
        <taxon>Oligosphaera</taxon>
    </lineage>
</organism>
<dbReference type="RefSeq" id="WP_307259830.1">
    <property type="nucleotide sequence ID" value="NZ_JAUSVL010000001.1"/>
</dbReference>
<evidence type="ECO:0000313" key="11">
    <source>
        <dbReference type="Proteomes" id="UP001238163"/>
    </source>
</evidence>
<evidence type="ECO:0000256" key="7">
    <source>
        <dbReference type="SAM" id="MobiDB-lite"/>
    </source>
</evidence>
<keyword evidence="6" id="KW-0653">Protein transport</keyword>
<comment type="subcellular location">
    <subcellularLocation>
        <location evidence="1">Cell membrane</location>
        <topology evidence="1">Multi-pass membrane protein</topology>
    </subcellularLocation>
    <subcellularLocation>
        <location evidence="6">Membrane</location>
        <topology evidence="6">Multi-pass membrane protein</topology>
    </subcellularLocation>
</comment>
<protein>
    <submittedName>
        <fullName evidence="10">Biopolymer transport protein ExbB</fullName>
    </submittedName>
</protein>
<dbReference type="PANTHER" id="PTHR30625:SF11">
    <property type="entry name" value="MOTA_TOLQ_EXBB PROTON CHANNEL DOMAIN-CONTAINING PROTEIN"/>
    <property type="match status" value="1"/>
</dbReference>
<feature type="region of interest" description="Disordered" evidence="7">
    <location>
        <begin position="211"/>
        <end position="231"/>
    </location>
</feature>
<reference evidence="10" key="1">
    <citation type="submission" date="2023-07" db="EMBL/GenBank/DDBJ databases">
        <title>Genomic Encyclopedia of Type Strains, Phase IV (KMG-IV): sequencing the most valuable type-strain genomes for metagenomic binning, comparative biology and taxonomic classification.</title>
        <authorList>
            <person name="Goeker M."/>
        </authorList>
    </citation>
    <scope>NUCLEOTIDE SEQUENCE</scope>
    <source>
        <strain evidence="10">DSM 24202</strain>
    </source>
</reference>
<dbReference type="Pfam" id="PF01618">
    <property type="entry name" value="MotA_ExbB"/>
    <property type="match status" value="1"/>
</dbReference>
<keyword evidence="5 8" id="KW-0472">Membrane</keyword>
<dbReference type="GO" id="GO:0017038">
    <property type="term" value="P:protein import"/>
    <property type="evidence" value="ECO:0007669"/>
    <property type="project" value="TreeGrafter"/>
</dbReference>
<comment type="caution">
    <text evidence="10">The sequence shown here is derived from an EMBL/GenBank/DDBJ whole genome shotgun (WGS) entry which is preliminary data.</text>
</comment>
<feature type="transmembrane region" description="Helical" evidence="8">
    <location>
        <begin position="161"/>
        <end position="188"/>
    </location>
</feature>
<sequence>MNAALAELVRESQSYLQAGGWLMLPLGLIGFWIWWQYLLLLCRLREALQHDDPHTLGLDGDLRPVGRLDACERRCAGLAGAVPRMIVHAIARMRAGQSPETAFAQCRSIELGEYRIAMLGLGALVAAAPLVGLLGTVLGMIRTFAAVSQRSSDVTGMVADGVSMALITTQAGLVAALAGTFGLAHLFWRYQHLVNQAHLCGAGFLRGLGAGEPPPDDSGAGGSDVLPATAE</sequence>
<evidence type="ECO:0000256" key="4">
    <source>
        <dbReference type="ARBA" id="ARBA00022989"/>
    </source>
</evidence>
<dbReference type="PANTHER" id="PTHR30625">
    <property type="entry name" value="PROTEIN TOLQ"/>
    <property type="match status" value="1"/>
</dbReference>
<dbReference type="Proteomes" id="UP001238163">
    <property type="component" value="Unassembled WGS sequence"/>
</dbReference>
<dbReference type="EMBL" id="JAUSVL010000001">
    <property type="protein sequence ID" value="MDQ0288503.1"/>
    <property type="molecule type" value="Genomic_DNA"/>
</dbReference>